<name>A0ABT6CIR7_9SPHN</name>
<organism evidence="1 2">
    <name type="scientific">Novosphingobium cyanobacteriorum</name>
    <dbReference type="NCBI Taxonomy" id="3024215"/>
    <lineage>
        <taxon>Bacteria</taxon>
        <taxon>Pseudomonadati</taxon>
        <taxon>Pseudomonadota</taxon>
        <taxon>Alphaproteobacteria</taxon>
        <taxon>Sphingomonadales</taxon>
        <taxon>Sphingomonadaceae</taxon>
        <taxon>Novosphingobium</taxon>
    </lineage>
</organism>
<gene>
    <name evidence="1" type="ORF">POM99_03490</name>
</gene>
<sequence>MNAGWPCPGPGGPTEELAVTFDRQRRHRLLIVPPLFDEMNRTRRFLIETMRRLDIVGVDSVLPDLPGCNESVQAFEAQSLYSWRKAMAQAAAHFRASHVLAVRGGALVFPNALPGWVLEPVKGASLLRQMLRARTLAGREAGLAESSAELLEIGREEGLDLAGYRLGAALVAGLESAMPLDEGQREIRQSDLGGGALWLRAEPGEDPGQANALAAIIAEGIAA</sequence>
<dbReference type="RefSeq" id="WP_277275418.1">
    <property type="nucleotide sequence ID" value="NZ_JAROCY010000003.1"/>
</dbReference>
<protein>
    <submittedName>
        <fullName evidence="1">Uncharacterized protein</fullName>
    </submittedName>
</protein>
<evidence type="ECO:0000313" key="1">
    <source>
        <dbReference type="EMBL" id="MDF8332252.1"/>
    </source>
</evidence>
<proteinExistence type="predicted"/>
<evidence type="ECO:0000313" key="2">
    <source>
        <dbReference type="Proteomes" id="UP001222770"/>
    </source>
</evidence>
<dbReference type="EMBL" id="JAROCY010000003">
    <property type="protein sequence ID" value="MDF8332252.1"/>
    <property type="molecule type" value="Genomic_DNA"/>
</dbReference>
<accession>A0ABT6CIR7</accession>
<dbReference type="Proteomes" id="UP001222770">
    <property type="component" value="Unassembled WGS sequence"/>
</dbReference>
<comment type="caution">
    <text evidence="1">The sequence shown here is derived from an EMBL/GenBank/DDBJ whole genome shotgun (WGS) entry which is preliminary data.</text>
</comment>
<keyword evidence="2" id="KW-1185">Reference proteome</keyword>
<reference evidence="1 2" key="1">
    <citation type="submission" date="2023-03" db="EMBL/GenBank/DDBJ databases">
        <title>Novosphingobium cyanobacteriorum sp. nov., isolated from a eutrophic reservoir during the Microcystis bloom period.</title>
        <authorList>
            <person name="Kang M."/>
            <person name="Le V."/>
            <person name="Ko S.-R."/>
            <person name="Lee S.-A."/>
            <person name="Ahn C.-Y."/>
        </authorList>
    </citation>
    <scope>NUCLEOTIDE SEQUENCE [LARGE SCALE GENOMIC DNA]</scope>
    <source>
        <strain evidence="1 2">HBC54</strain>
    </source>
</reference>